<proteinExistence type="predicted"/>
<protein>
    <submittedName>
        <fullName evidence="1">Uncharacterized protein</fullName>
    </submittedName>
</protein>
<comment type="caution">
    <text evidence="1">The sequence shown here is derived from an EMBL/GenBank/DDBJ whole genome shotgun (WGS) entry which is preliminary data.</text>
</comment>
<reference evidence="1" key="1">
    <citation type="journal article" date="2019" name="Plant J.">
        <title>Chlorella vulgaris genome assembly and annotation reveals the molecular basis for metabolic acclimation to high light conditions.</title>
        <authorList>
            <person name="Cecchin M."/>
            <person name="Marcolungo L."/>
            <person name="Rossato M."/>
            <person name="Girolomoni L."/>
            <person name="Cosentino E."/>
            <person name="Cuine S."/>
            <person name="Li-Beisson Y."/>
            <person name="Delledonne M."/>
            <person name="Ballottari M."/>
        </authorList>
    </citation>
    <scope>NUCLEOTIDE SEQUENCE</scope>
    <source>
        <strain evidence="1">211/11P</strain>
    </source>
</reference>
<keyword evidence="2" id="KW-1185">Reference proteome</keyword>
<gene>
    <name evidence="1" type="ORF">D9Q98_004953</name>
</gene>
<dbReference type="EMBL" id="SIDB01000007">
    <property type="protein sequence ID" value="KAI3430358.1"/>
    <property type="molecule type" value="Genomic_DNA"/>
</dbReference>
<dbReference type="AlphaFoldDB" id="A0A9D4TN70"/>
<name>A0A9D4TN70_CHLVU</name>
<sequence>MLTCLLSHDGGSRADLCPGAGVQAAVQTGLVTSRALQQIAHVYVLWAIPSSVVNSLAGGWCVRAGVDWMAGAASLGLLQQLLLLEQGTGRTLVELIGIWVPVALSAYGFKRIVDALKDWVSKWAAYRAASKATLIWAILADQWLEAEWAQQALQELQPQQALEAQQQS</sequence>
<evidence type="ECO:0000313" key="1">
    <source>
        <dbReference type="EMBL" id="KAI3430358.1"/>
    </source>
</evidence>
<dbReference type="Proteomes" id="UP001055712">
    <property type="component" value="Unassembled WGS sequence"/>
</dbReference>
<accession>A0A9D4TN70</accession>
<evidence type="ECO:0000313" key="2">
    <source>
        <dbReference type="Proteomes" id="UP001055712"/>
    </source>
</evidence>
<organism evidence="1 2">
    <name type="scientific">Chlorella vulgaris</name>
    <name type="common">Green alga</name>
    <dbReference type="NCBI Taxonomy" id="3077"/>
    <lineage>
        <taxon>Eukaryota</taxon>
        <taxon>Viridiplantae</taxon>
        <taxon>Chlorophyta</taxon>
        <taxon>core chlorophytes</taxon>
        <taxon>Trebouxiophyceae</taxon>
        <taxon>Chlorellales</taxon>
        <taxon>Chlorellaceae</taxon>
        <taxon>Chlorella clade</taxon>
        <taxon>Chlorella</taxon>
    </lineage>
</organism>
<reference evidence="1" key="2">
    <citation type="submission" date="2020-11" db="EMBL/GenBank/DDBJ databases">
        <authorList>
            <person name="Cecchin M."/>
            <person name="Marcolungo L."/>
            <person name="Rossato M."/>
            <person name="Girolomoni L."/>
            <person name="Cosentino E."/>
            <person name="Cuine S."/>
            <person name="Li-Beisson Y."/>
            <person name="Delledonne M."/>
            <person name="Ballottari M."/>
        </authorList>
    </citation>
    <scope>NUCLEOTIDE SEQUENCE</scope>
    <source>
        <strain evidence="1">211/11P</strain>
        <tissue evidence="1">Whole cell</tissue>
    </source>
</reference>